<dbReference type="Pfam" id="PF13410">
    <property type="entry name" value="GST_C_2"/>
    <property type="match status" value="1"/>
</dbReference>
<dbReference type="Gene3D" id="3.40.30.10">
    <property type="entry name" value="Glutaredoxin"/>
    <property type="match status" value="1"/>
</dbReference>
<dbReference type="InterPro" id="IPR036249">
    <property type="entry name" value="Thioredoxin-like_sf"/>
</dbReference>
<keyword evidence="4" id="KW-1185">Reference proteome</keyword>
<dbReference type="PANTHER" id="PTHR43968:SF6">
    <property type="entry name" value="GLUTATHIONE S-TRANSFERASE OMEGA"/>
    <property type="match status" value="1"/>
</dbReference>
<dbReference type="InterPro" id="IPR010987">
    <property type="entry name" value="Glutathione-S-Trfase_C-like"/>
</dbReference>
<dbReference type="PANTHER" id="PTHR43968">
    <property type="match status" value="1"/>
</dbReference>
<dbReference type="Proteomes" id="UP000322245">
    <property type="component" value="Unassembled WGS sequence"/>
</dbReference>
<accession>A0A5D3AYS1</accession>
<dbReference type="GO" id="GO:0005737">
    <property type="term" value="C:cytoplasm"/>
    <property type="evidence" value="ECO:0007669"/>
    <property type="project" value="TreeGrafter"/>
</dbReference>
<dbReference type="Gene3D" id="1.20.1050.10">
    <property type="match status" value="1"/>
</dbReference>
<dbReference type="PROSITE" id="PS50404">
    <property type="entry name" value="GST_NTER"/>
    <property type="match status" value="1"/>
</dbReference>
<dbReference type="InterPro" id="IPR004045">
    <property type="entry name" value="Glutathione_S-Trfase_N"/>
</dbReference>
<comment type="caution">
    <text evidence="3">The sequence shown here is derived from an EMBL/GenBank/DDBJ whole genome shotgun (WGS) entry which is preliminary data.</text>
</comment>
<dbReference type="Pfam" id="PF13409">
    <property type="entry name" value="GST_N_2"/>
    <property type="match status" value="1"/>
</dbReference>
<organism evidence="3 4">
    <name type="scientific">Cryptococcus floricola</name>
    <dbReference type="NCBI Taxonomy" id="2591691"/>
    <lineage>
        <taxon>Eukaryota</taxon>
        <taxon>Fungi</taxon>
        <taxon>Dikarya</taxon>
        <taxon>Basidiomycota</taxon>
        <taxon>Agaricomycotina</taxon>
        <taxon>Tremellomycetes</taxon>
        <taxon>Tremellales</taxon>
        <taxon>Cryptococcaceae</taxon>
        <taxon>Cryptococcus</taxon>
    </lineage>
</organism>
<dbReference type="SFLD" id="SFLDG00358">
    <property type="entry name" value="Main_(cytGST)"/>
    <property type="match status" value="1"/>
</dbReference>
<sequence length="258" mass="29470">MPQTTATGPAKALVDAHQEPQDLVLWSHWACPFNQRVWIALEERKIPYQYHESNPYDKEPRFLELNPLGLVPTLEIKTPNGSKSLYESDVLVEYVEDLYPASAEHPPVFPVDPYEKSWARLNLQHITKKILPAYFKLIQAQDPAAQSVARGELYTHLRTYTARIKEGGPYFAGEQWTTVDGSLAPFVGRFFLLDERRGFEGKEVGEKWVEYAKSILARESVKKTTSEAKYYTELMEKYFKDEATSQVSIAIRAGKALP</sequence>
<evidence type="ECO:0008006" key="5">
    <source>
        <dbReference type="Google" id="ProtNLM"/>
    </source>
</evidence>
<proteinExistence type="predicted"/>
<evidence type="ECO:0000313" key="4">
    <source>
        <dbReference type="Proteomes" id="UP000322245"/>
    </source>
</evidence>
<dbReference type="SFLD" id="SFLDS00019">
    <property type="entry name" value="Glutathione_Transferase_(cytos"/>
    <property type="match status" value="1"/>
</dbReference>
<dbReference type="InterPro" id="IPR050983">
    <property type="entry name" value="GST_Omega/HSP26"/>
</dbReference>
<dbReference type="EMBL" id="NIDF01000048">
    <property type="protein sequence ID" value="TYJ54996.1"/>
    <property type="molecule type" value="Genomic_DNA"/>
</dbReference>
<dbReference type="SUPFAM" id="SSF47616">
    <property type="entry name" value="GST C-terminal domain-like"/>
    <property type="match status" value="1"/>
</dbReference>
<dbReference type="CDD" id="cd00570">
    <property type="entry name" value="GST_N_family"/>
    <property type="match status" value="1"/>
</dbReference>
<feature type="domain" description="GST C-terminal" evidence="2">
    <location>
        <begin position="112"/>
        <end position="239"/>
    </location>
</feature>
<name>A0A5D3AYS1_9TREE</name>
<evidence type="ECO:0000259" key="1">
    <source>
        <dbReference type="PROSITE" id="PS50404"/>
    </source>
</evidence>
<dbReference type="AlphaFoldDB" id="A0A5D3AYS1"/>
<dbReference type="SUPFAM" id="SSF52833">
    <property type="entry name" value="Thioredoxin-like"/>
    <property type="match status" value="1"/>
</dbReference>
<protein>
    <recommendedName>
        <fullName evidence="5">Glutathione S-transferase</fullName>
    </recommendedName>
</protein>
<dbReference type="InterPro" id="IPR040079">
    <property type="entry name" value="Glutathione_S-Trfase"/>
</dbReference>
<evidence type="ECO:0000313" key="3">
    <source>
        <dbReference type="EMBL" id="TYJ54996.1"/>
    </source>
</evidence>
<feature type="domain" description="GST N-terminal" evidence="1">
    <location>
        <begin position="21"/>
        <end position="103"/>
    </location>
</feature>
<dbReference type="InterPro" id="IPR036282">
    <property type="entry name" value="Glutathione-S-Trfase_C_sf"/>
</dbReference>
<evidence type="ECO:0000259" key="2">
    <source>
        <dbReference type="PROSITE" id="PS50405"/>
    </source>
</evidence>
<gene>
    <name evidence="3" type="ORF">B9479_004307</name>
</gene>
<dbReference type="PROSITE" id="PS50405">
    <property type="entry name" value="GST_CTER"/>
    <property type="match status" value="1"/>
</dbReference>
<reference evidence="3 4" key="1">
    <citation type="submission" date="2017-05" db="EMBL/GenBank/DDBJ databases">
        <title>The Genome Sequence of Tsuchiyaea wingfieldii DSM 27421.</title>
        <authorList>
            <person name="Cuomo C."/>
            <person name="Passer A."/>
            <person name="Billmyre B."/>
            <person name="Heitman J."/>
        </authorList>
    </citation>
    <scope>NUCLEOTIDE SEQUENCE [LARGE SCALE GENOMIC DNA]</scope>
    <source>
        <strain evidence="3 4">DSM 27421</strain>
    </source>
</reference>